<organism evidence="2 3">
    <name type="scientific">Letharia columbiana</name>
    <dbReference type="NCBI Taxonomy" id="112416"/>
    <lineage>
        <taxon>Eukaryota</taxon>
        <taxon>Fungi</taxon>
        <taxon>Dikarya</taxon>
        <taxon>Ascomycota</taxon>
        <taxon>Pezizomycotina</taxon>
        <taxon>Lecanoromycetes</taxon>
        <taxon>OSLEUM clade</taxon>
        <taxon>Lecanoromycetidae</taxon>
        <taxon>Lecanorales</taxon>
        <taxon>Lecanorineae</taxon>
        <taxon>Parmeliaceae</taxon>
        <taxon>Letharia</taxon>
    </lineage>
</organism>
<dbReference type="Proteomes" id="UP000578531">
    <property type="component" value="Unassembled WGS sequence"/>
</dbReference>
<protein>
    <recommendedName>
        <fullName evidence="1">AB hydrolase-1 domain-containing protein</fullName>
    </recommendedName>
</protein>
<dbReference type="InterPro" id="IPR000073">
    <property type="entry name" value="AB_hydrolase_1"/>
</dbReference>
<dbReference type="InterPro" id="IPR050471">
    <property type="entry name" value="AB_hydrolase"/>
</dbReference>
<dbReference type="PRINTS" id="PR00111">
    <property type="entry name" value="ABHYDROLASE"/>
</dbReference>
<feature type="domain" description="AB hydrolase-1" evidence="1">
    <location>
        <begin position="98"/>
        <end position="301"/>
    </location>
</feature>
<dbReference type="OrthoDB" id="19657at2759"/>
<dbReference type="InterPro" id="IPR029058">
    <property type="entry name" value="AB_hydrolase_fold"/>
</dbReference>
<dbReference type="PANTHER" id="PTHR43433:SF5">
    <property type="entry name" value="AB HYDROLASE-1 DOMAIN-CONTAINING PROTEIN"/>
    <property type="match status" value="1"/>
</dbReference>
<name>A0A8H6FYS3_9LECA</name>
<evidence type="ECO:0000259" key="1">
    <source>
        <dbReference type="Pfam" id="PF00561"/>
    </source>
</evidence>
<dbReference type="EMBL" id="JACCJC010000015">
    <property type="protein sequence ID" value="KAF6237242.1"/>
    <property type="molecule type" value="Genomic_DNA"/>
</dbReference>
<accession>A0A8H6FYS3</accession>
<dbReference type="Gene3D" id="3.40.50.1820">
    <property type="entry name" value="alpha/beta hydrolase"/>
    <property type="match status" value="1"/>
</dbReference>
<keyword evidence="3" id="KW-1185">Reference proteome</keyword>
<dbReference type="RefSeq" id="XP_037166570.1">
    <property type="nucleotide sequence ID" value="XM_037306632.1"/>
</dbReference>
<dbReference type="Pfam" id="PF00561">
    <property type="entry name" value="Abhydrolase_1"/>
    <property type="match status" value="1"/>
</dbReference>
<dbReference type="AlphaFoldDB" id="A0A8H6FYS3"/>
<gene>
    <name evidence="2" type="ORF">HO173_004710</name>
</gene>
<proteinExistence type="predicted"/>
<comment type="caution">
    <text evidence="2">The sequence shown here is derived from an EMBL/GenBank/DDBJ whole genome shotgun (WGS) entry which is preliminary data.</text>
</comment>
<dbReference type="GeneID" id="59286374"/>
<evidence type="ECO:0000313" key="3">
    <source>
        <dbReference type="Proteomes" id="UP000578531"/>
    </source>
</evidence>
<reference evidence="2 3" key="1">
    <citation type="journal article" date="2020" name="Genomics">
        <title>Complete, high-quality genomes from long-read metagenomic sequencing of two wolf lichen thalli reveals enigmatic genome architecture.</title>
        <authorList>
            <person name="McKenzie S.K."/>
            <person name="Walston R.F."/>
            <person name="Allen J.L."/>
        </authorList>
    </citation>
    <scope>NUCLEOTIDE SEQUENCE [LARGE SCALE GENOMIC DNA]</scope>
    <source>
        <strain evidence="2">WasteWater2</strain>
    </source>
</reference>
<evidence type="ECO:0000313" key="2">
    <source>
        <dbReference type="EMBL" id="KAF6237242.1"/>
    </source>
</evidence>
<dbReference type="PANTHER" id="PTHR43433">
    <property type="entry name" value="HYDROLASE, ALPHA/BETA FOLD FAMILY PROTEIN"/>
    <property type="match status" value="1"/>
</dbReference>
<sequence>MNRSSRPPPDKTMPPLSAAELVKHPEFQHVTWALEPAKKGKIAVAEGRGGPIQISYQIHGNGPTKLVWIMGLANFKTTWQRQTKDFGHGQNTNRDQSTKYSCLIFDNRGVGESGKPLVRYSTSEMAKDTLELIDHVGWTSQRQLHVIGTSLGGMIGQELALMVPERIASLILISTAPRLFSTVGWLQNLRDRVTMFLPKAIDVQLDSIKARTFSQPWLNETDAEGHFPTNGDRWAAQELAKRQNVEGFTKRGFILQAIAVNWHHKSAAQLKQLGDQVGRNRILVIHGTEDRMITQPHGDLLVKELGGEENGVTRCVAEGRGHGLPMEWRRELTKVIAIFVEKTGKL</sequence>
<dbReference type="SUPFAM" id="SSF53474">
    <property type="entry name" value="alpha/beta-Hydrolases"/>
    <property type="match status" value="1"/>
</dbReference>